<name>A0ABP8UPG6_9ACTN</name>
<evidence type="ECO:0000313" key="3">
    <source>
        <dbReference type="Proteomes" id="UP001501442"/>
    </source>
</evidence>
<keyword evidence="1" id="KW-0812">Transmembrane</keyword>
<gene>
    <name evidence="2" type="ORF">GCM10023196_085300</name>
</gene>
<reference evidence="3" key="1">
    <citation type="journal article" date="2019" name="Int. J. Syst. Evol. Microbiol.">
        <title>The Global Catalogue of Microorganisms (GCM) 10K type strain sequencing project: providing services to taxonomists for standard genome sequencing and annotation.</title>
        <authorList>
            <consortium name="The Broad Institute Genomics Platform"/>
            <consortium name="The Broad Institute Genome Sequencing Center for Infectious Disease"/>
            <person name="Wu L."/>
            <person name="Ma J."/>
        </authorList>
    </citation>
    <scope>NUCLEOTIDE SEQUENCE [LARGE SCALE GENOMIC DNA]</scope>
    <source>
        <strain evidence="3">JCM 17939</strain>
    </source>
</reference>
<keyword evidence="1" id="KW-1133">Transmembrane helix</keyword>
<comment type="caution">
    <text evidence="2">The sequence shown here is derived from an EMBL/GenBank/DDBJ whole genome shotgun (WGS) entry which is preliminary data.</text>
</comment>
<dbReference type="EMBL" id="BAABHK010000017">
    <property type="protein sequence ID" value="GAA4636260.1"/>
    <property type="molecule type" value="Genomic_DNA"/>
</dbReference>
<keyword evidence="3" id="KW-1185">Reference proteome</keyword>
<organism evidence="2 3">
    <name type="scientific">Actinoallomurus vinaceus</name>
    <dbReference type="NCBI Taxonomy" id="1080074"/>
    <lineage>
        <taxon>Bacteria</taxon>
        <taxon>Bacillati</taxon>
        <taxon>Actinomycetota</taxon>
        <taxon>Actinomycetes</taxon>
        <taxon>Streptosporangiales</taxon>
        <taxon>Thermomonosporaceae</taxon>
        <taxon>Actinoallomurus</taxon>
    </lineage>
</organism>
<protein>
    <submittedName>
        <fullName evidence="2">Uncharacterized protein</fullName>
    </submittedName>
</protein>
<dbReference type="RefSeq" id="WP_345439248.1">
    <property type="nucleotide sequence ID" value="NZ_BAABHK010000017.1"/>
</dbReference>
<sequence>MYIVLAVIVALFIGARSERARQAHRNWGMYKARLAEMRGLRMRETARAIFGIVALLAMIVLVSGIGG</sequence>
<accession>A0ABP8UPG6</accession>
<evidence type="ECO:0000256" key="1">
    <source>
        <dbReference type="SAM" id="Phobius"/>
    </source>
</evidence>
<keyword evidence="1" id="KW-0472">Membrane</keyword>
<feature type="transmembrane region" description="Helical" evidence="1">
    <location>
        <begin position="46"/>
        <end position="66"/>
    </location>
</feature>
<dbReference type="Proteomes" id="UP001501442">
    <property type="component" value="Unassembled WGS sequence"/>
</dbReference>
<proteinExistence type="predicted"/>
<evidence type="ECO:0000313" key="2">
    <source>
        <dbReference type="EMBL" id="GAA4636260.1"/>
    </source>
</evidence>